<evidence type="ECO:0000256" key="2">
    <source>
        <dbReference type="ARBA" id="ARBA00022670"/>
    </source>
</evidence>
<comment type="caution">
    <text evidence="13">The sequence shown here is derived from an EMBL/GenBank/DDBJ whole genome shotgun (WGS) entry which is preliminary data.</text>
</comment>
<evidence type="ECO:0000256" key="9">
    <source>
        <dbReference type="SAM" id="MobiDB-lite"/>
    </source>
</evidence>
<dbReference type="EMBL" id="FNWT01000001">
    <property type="protein sequence ID" value="SEH38452.1"/>
    <property type="molecule type" value="Genomic_DNA"/>
</dbReference>
<evidence type="ECO:0000256" key="3">
    <source>
        <dbReference type="ARBA" id="ARBA00022676"/>
    </source>
</evidence>
<dbReference type="Pfam" id="PF00905">
    <property type="entry name" value="Transpeptidase"/>
    <property type="match status" value="1"/>
</dbReference>
<dbReference type="Gene3D" id="3.40.710.10">
    <property type="entry name" value="DD-peptidase/beta-lactamase superfamily"/>
    <property type="match status" value="1"/>
</dbReference>
<dbReference type="InterPro" id="IPR001264">
    <property type="entry name" value="Glyco_trans_51"/>
</dbReference>
<evidence type="ECO:0000259" key="11">
    <source>
        <dbReference type="Pfam" id="PF00905"/>
    </source>
</evidence>
<accession>A0A1H6HWC4</accession>
<evidence type="ECO:0000256" key="5">
    <source>
        <dbReference type="ARBA" id="ARBA00022801"/>
    </source>
</evidence>
<keyword evidence="10" id="KW-0812">Transmembrane</keyword>
<evidence type="ECO:0000256" key="4">
    <source>
        <dbReference type="ARBA" id="ARBA00022679"/>
    </source>
</evidence>
<keyword evidence="10" id="KW-0472">Membrane</keyword>
<protein>
    <submittedName>
        <fullName evidence="13">Penicillin-binding protein, 1A family</fullName>
    </submittedName>
</protein>
<feature type="compositionally biased region" description="Low complexity" evidence="9">
    <location>
        <begin position="664"/>
        <end position="686"/>
    </location>
</feature>
<proteinExistence type="predicted"/>
<dbReference type="PANTHER" id="PTHR32282">
    <property type="entry name" value="BINDING PROTEIN TRANSPEPTIDASE, PUTATIVE-RELATED"/>
    <property type="match status" value="1"/>
</dbReference>
<sequence>MSIRKRRAHLHSRTHAFGFGVAGAFGFVALLVAALCASLGVMINGWLQDLPDYTSADAYLVAEPTTVYASDGSVIAEYYLQNRRSVDMDQISDYVKVAIVDTEDVRFYQHNGVDPQGILRAAFVSLGGGSEGASTITQQLVRNTVLSDEQYDRTLKRKVREAYIAIQMEKMYTKDQILNMYLNTIYFGHSAYGIQAASVTYFNKNASDLTLAEAATLAGLPQSPSVYDPLKNPEAATKRRNTVLDRMLSAGDITQEEHDAAVAEPLVTNPGSFSDPVGSYPYFSDYVKQLLLEDFDSDTVMQGGLKVYTTLDPNMQNAAQDSVSSNLDRIGNDRLEAALVAVDPSTGYIKAMVGGRDYNQNQYNLATQAERQPGSSFKTFTLVTALSEGMNPNITINCNSPMRISPTWKVQNFANASYGYISLSQAFAYSSNTGFAQVIGALGADKVVSMTKAMGVDVDLPAYDSITLGTVGIPVVQMAEAYATVASGGTHRDAIAITKIEDRNGNVVYEHQDNPTTVFSTEVAAAAINVMEGVCRGNGTASVIASTLKVKQPVAGKTGTSENYRDLWFCGITPQLSVAVWCGYREEGTVKAYGSYAHPYNTTVPIFVSFVNSALAGVDTGSWPKATGKISYKPNSSWTFSNTNSSATDSSSTKTETKTEETAETQTAPTETNTNTANTNTAPTTNDGDEVATGGGETGGGGGEAPAAGE</sequence>
<feature type="region of interest" description="Disordered" evidence="9">
    <location>
        <begin position="637"/>
        <end position="710"/>
    </location>
</feature>
<keyword evidence="3" id="KW-0328">Glycosyltransferase</keyword>
<dbReference type="Gene3D" id="1.10.3810.10">
    <property type="entry name" value="Biosynthetic peptidoglycan transglycosylase-like"/>
    <property type="match status" value="1"/>
</dbReference>
<dbReference type="InterPro" id="IPR001460">
    <property type="entry name" value="PCN-bd_Tpept"/>
</dbReference>
<evidence type="ECO:0000313" key="13">
    <source>
        <dbReference type="EMBL" id="SEH38452.1"/>
    </source>
</evidence>
<dbReference type="Proteomes" id="UP000199135">
    <property type="component" value="Unassembled WGS sequence"/>
</dbReference>
<keyword evidence="6" id="KW-0511">Multifunctional enzyme</keyword>
<evidence type="ECO:0000256" key="10">
    <source>
        <dbReference type="SAM" id="Phobius"/>
    </source>
</evidence>
<dbReference type="InterPro" id="IPR036950">
    <property type="entry name" value="PBP_transglycosylase"/>
</dbReference>
<keyword evidence="1" id="KW-0121">Carboxypeptidase</keyword>
<dbReference type="SUPFAM" id="SSF53955">
    <property type="entry name" value="Lysozyme-like"/>
    <property type="match status" value="1"/>
</dbReference>
<evidence type="ECO:0000313" key="14">
    <source>
        <dbReference type="Proteomes" id="UP000199135"/>
    </source>
</evidence>
<dbReference type="SUPFAM" id="SSF56601">
    <property type="entry name" value="beta-lactamase/transpeptidase-like"/>
    <property type="match status" value="1"/>
</dbReference>
<feature type="domain" description="Penicillin-binding protein transpeptidase" evidence="11">
    <location>
        <begin position="338"/>
        <end position="580"/>
    </location>
</feature>
<keyword evidence="4" id="KW-0808">Transferase</keyword>
<evidence type="ECO:0000256" key="7">
    <source>
        <dbReference type="ARBA" id="ARBA00034000"/>
    </source>
</evidence>
<dbReference type="Pfam" id="PF00912">
    <property type="entry name" value="Transgly"/>
    <property type="match status" value="1"/>
</dbReference>
<evidence type="ECO:0000256" key="1">
    <source>
        <dbReference type="ARBA" id="ARBA00022645"/>
    </source>
</evidence>
<evidence type="ECO:0000256" key="6">
    <source>
        <dbReference type="ARBA" id="ARBA00023268"/>
    </source>
</evidence>
<dbReference type="InterPro" id="IPR012338">
    <property type="entry name" value="Beta-lactam/transpept-like"/>
</dbReference>
<keyword evidence="14" id="KW-1185">Reference proteome</keyword>
<dbReference type="NCBIfam" id="TIGR02074">
    <property type="entry name" value="PBP_1a_fam"/>
    <property type="match status" value="1"/>
</dbReference>
<evidence type="ECO:0000259" key="12">
    <source>
        <dbReference type="Pfam" id="PF00912"/>
    </source>
</evidence>
<comment type="catalytic activity">
    <reaction evidence="8">
        <text>[GlcNAc-(1-&gt;4)-Mur2Ac(oyl-L-Ala-gamma-D-Glu-L-Lys-D-Ala-D-Ala)](n)-di-trans,octa-cis-undecaprenyl diphosphate + beta-D-GlcNAc-(1-&gt;4)-Mur2Ac(oyl-L-Ala-gamma-D-Glu-L-Lys-D-Ala-D-Ala)-di-trans,octa-cis-undecaprenyl diphosphate = [GlcNAc-(1-&gt;4)-Mur2Ac(oyl-L-Ala-gamma-D-Glu-L-Lys-D-Ala-D-Ala)](n+1)-di-trans,octa-cis-undecaprenyl diphosphate + di-trans,octa-cis-undecaprenyl diphosphate + H(+)</text>
        <dbReference type="Rhea" id="RHEA:23708"/>
        <dbReference type="Rhea" id="RHEA-COMP:9602"/>
        <dbReference type="Rhea" id="RHEA-COMP:9603"/>
        <dbReference type="ChEBI" id="CHEBI:15378"/>
        <dbReference type="ChEBI" id="CHEBI:58405"/>
        <dbReference type="ChEBI" id="CHEBI:60033"/>
        <dbReference type="ChEBI" id="CHEBI:78435"/>
        <dbReference type="EC" id="2.4.99.28"/>
    </reaction>
</comment>
<name>A0A1H6HWC4_9ACTN</name>
<dbReference type="PANTHER" id="PTHR32282:SF33">
    <property type="entry name" value="PEPTIDOGLYCAN GLYCOSYLTRANSFERASE"/>
    <property type="match status" value="1"/>
</dbReference>
<dbReference type="InterPro" id="IPR050396">
    <property type="entry name" value="Glycosyltr_51/Transpeptidase"/>
</dbReference>
<comment type="catalytic activity">
    <reaction evidence="7">
        <text>Preferential cleavage: (Ac)2-L-Lys-D-Ala-|-D-Ala. Also transpeptidation of peptidyl-alanyl moieties that are N-acyl substituents of D-alanine.</text>
        <dbReference type="EC" id="3.4.16.4"/>
    </reaction>
</comment>
<reference evidence="13 14" key="1">
    <citation type="submission" date="2016-10" db="EMBL/GenBank/DDBJ databases">
        <authorList>
            <person name="Varghese N."/>
            <person name="Submissions S."/>
        </authorList>
    </citation>
    <scope>NUCLEOTIDE SEQUENCE [LARGE SCALE GENOMIC DNA]</scope>
    <source>
        <strain evidence="13 14">WCP15</strain>
    </source>
</reference>
<dbReference type="InterPro" id="IPR023346">
    <property type="entry name" value="Lysozyme-like_dom_sf"/>
</dbReference>
<keyword evidence="10" id="KW-1133">Transmembrane helix</keyword>
<gene>
    <name evidence="13" type="ORF">SAMN05216447_101246</name>
</gene>
<feature type="domain" description="Glycosyl transferase family 51" evidence="12">
    <location>
        <begin position="72"/>
        <end position="247"/>
    </location>
</feature>
<keyword evidence="5" id="KW-0378">Hydrolase</keyword>
<feature type="compositionally biased region" description="Gly residues" evidence="9">
    <location>
        <begin position="693"/>
        <end position="704"/>
    </location>
</feature>
<feature type="compositionally biased region" description="Low complexity" evidence="9">
    <location>
        <begin position="637"/>
        <end position="654"/>
    </location>
</feature>
<dbReference type="RefSeq" id="WP_078686471.1">
    <property type="nucleotide sequence ID" value="NZ_FNWT01000001.1"/>
</dbReference>
<keyword evidence="2" id="KW-0645">Protease</keyword>
<feature type="transmembrane region" description="Helical" evidence="10">
    <location>
        <begin position="21"/>
        <end position="47"/>
    </location>
</feature>
<evidence type="ECO:0000256" key="8">
    <source>
        <dbReference type="ARBA" id="ARBA00049902"/>
    </source>
</evidence>
<organism evidence="13 14">
    <name type="scientific">Parafannyhessea umbonata</name>
    <dbReference type="NCBI Taxonomy" id="604330"/>
    <lineage>
        <taxon>Bacteria</taxon>
        <taxon>Bacillati</taxon>
        <taxon>Actinomycetota</taxon>
        <taxon>Coriobacteriia</taxon>
        <taxon>Coriobacteriales</taxon>
        <taxon>Atopobiaceae</taxon>
        <taxon>Parafannyhessea</taxon>
    </lineage>
</organism>